<protein>
    <submittedName>
        <fullName evidence="2">Uncharacterized protein F36G3.2</fullName>
    </submittedName>
</protein>
<dbReference type="SUPFAM" id="SSF55729">
    <property type="entry name" value="Acyl-CoA N-acyltransferases (Nat)"/>
    <property type="match status" value="1"/>
</dbReference>
<dbReference type="Gene3D" id="3.40.630.30">
    <property type="match status" value="1"/>
</dbReference>
<dbReference type="PANTHER" id="PTHR47237">
    <property type="entry name" value="SLL0310 PROTEIN"/>
    <property type="match status" value="1"/>
</dbReference>
<dbReference type="GO" id="GO:0016747">
    <property type="term" value="F:acyltransferase activity, transferring groups other than amino-acyl groups"/>
    <property type="evidence" value="ECO:0007669"/>
    <property type="project" value="InterPro"/>
</dbReference>
<keyword evidence="3" id="KW-1185">Reference proteome</keyword>
<name>A0AA35WVR8_GEOBA</name>
<sequence>MAFRVRQICSAEEVAAVFLPKEVEVGWRPGALDHVSFFPTDKSGFYAGELDGKVISCISVVKYSKDYAFVGQYIVDKPYRGKGYGLATWNYSFRSIPEGCNCALNAVDEMIPMYRPHGFKPEWRIKRTTFKVSKELLQRLVPNGVVIKPAVEVPFKELLEYDTSVYLYARPSFLEKWISAPNCHSYAAINQEGQVEGYAVIRSAFRKEDGWRIGPVFANNSTIARNLYRTMIDRVAAQDPTATLTVDIPYGSGFNPEGLDIAAELSGNTEVELVRMYTKGVPPKMPLEKIFAETTLELG</sequence>
<gene>
    <name evidence="2" type="ORF">GBAR_LOCUS19475</name>
</gene>
<dbReference type="EMBL" id="CASHTH010002746">
    <property type="protein sequence ID" value="CAI8034629.1"/>
    <property type="molecule type" value="Genomic_DNA"/>
</dbReference>
<dbReference type="Pfam" id="PF00583">
    <property type="entry name" value="Acetyltransf_1"/>
    <property type="match status" value="1"/>
</dbReference>
<dbReference type="InterPro" id="IPR041496">
    <property type="entry name" value="YitH/HolE_GNAT"/>
</dbReference>
<evidence type="ECO:0000313" key="2">
    <source>
        <dbReference type="EMBL" id="CAI8034629.1"/>
    </source>
</evidence>
<dbReference type="InterPro" id="IPR016181">
    <property type="entry name" value="Acyl_CoA_acyltransferase"/>
</dbReference>
<dbReference type="PANTHER" id="PTHR47237:SF1">
    <property type="entry name" value="SLL0310 PROTEIN"/>
    <property type="match status" value="1"/>
</dbReference>
<comment type="caution">
    <text evidence="2">The sequence shown here is derived from an EMBL/GenBank/DDBJ whole genome shotgun (WGS) entry which is preliminary data.</text>
</comment>
<dbReference type="Pfam" id="PF18014">
    <property type="entry name" value="Acetyltransf_18"/>
    <property type="match status" value="1"/>
</dbReference>
<dbReference type="CDD" id="cd04301">
    <property type="entry name" value="NAT_SF"/>
    <property type="match status" value="1"/>
</dbReference>
<dbReference type="Proteomes" id="UP001174909">
    <property type="component" value="Unassembled WGS sequence"/>
</dbReference>
<evidence type="ECO:0000313" key="3">
    <source>
        <dbReference type="Proteomes" id="UP001174909"/>
    </source>
</evidence>
<evidence type="ECO:0000259" key="1">
    <source>
        <dbReference type="PROSITE" id="PS51186"/>
    </source>
</evidence>
<reference evidence="2" key="1">
    <citation type="submission" date="2023-03" db="EMBL/GenBank/DDBJ databases">
        <authorList>
            <person name="Steffen K."/>
            <person name="Cardenas P."/>
        </authorList>
    </citation>
    <scope>NUCLEOTIDE SEQUENCE</scope>
</reference>
<dbReference type="InterPro" id="IPR000182">
    <property type="entry name" value="GNAT_dom"/>
</dbReference>
<organism evidence="2 3">
    <name type="scientific">Geodia barretti</name>
    <name type="common">Barrett's horny sponge</name>
    <dbReference type="NCBI Taxonomy" id="519541"/>
    <lineage>
        <taxon>Eukaryota</taxon>
        <taxon>Metazoa</taxon>
        <taxon>Porifera</taxon>
        <taxon>Demospongiae</taxon>
        <taxon>Heteroscleromorpha</taxon>
        <taxon>Tetractinellida</taxon>
        <taxon>Astrophorina</taxon>
        <taxon>Geodiidae</taxon>
        <taxon>Geodia</taxon>
    </lineage>
</organism>
<dbReference type="InterPro" id="IPR052729">
    <property type="entry name" value="Acyl/Acetyltrans_Enzymes"/>
</dbReference>
<dbReference type="Gene3D" id="3.40.630.90">
    <property type="match status" value="1"/>
</dbReference>
<dbReference type="AlphaFoldDB" id="A0AA35WVR8"/>
<accession>A0AA35WVR8</accession>
<proteinExistence type="predicted"/>
<feature type="domain" description="N-acetyltransferase" evidence="1">
    <location>
        <begin position="1"/>
        <end position="141"/>
    </location>
</feature>
<dbReference type="PROSITE" id="PS51186">
    <property type="entry name" value="GNAT"/>
    <property type="match status" value="1"/>
</dbReference>